<dbReference type="InterPro" id="IPR045225">
    <property type="entry name" value="Uracil/uridine/allantoin_perm"/>
</dbReference>
<comment type="similarity">
    <text evidence="2">Belongs to the purine-cytosine permease (2.A.39) family.</text>
</comment>
<keyword evidence="5 7" id="KW-0472">Membrane</keyword>
<organism evidence="8 9">
    <name type="scientific">Saccharopolyspora spinosa</name>
    <dbReference type="NCBI Taxonomy" id="60894"/>
    <lineage>
        <taxon>Bacteria</taxon>
        <taxon>Bacillati</taxon>
        <taxon>Actinomycetota</taxon>
        <taxon>Actinomycetes</taxon>
        <taxon>Pseudonocardiales</taxon>
        <taxon>Pseudonocardiaceae</taxon>
        <taxon>Saccharopolyspora</taxon>
    </lineage>
</organism>
<dbReference type="STRING" id="994479.GCA_000194155_07257"/>
<evidence type="ECO:0000313" key="8">
    <source>
        <dbReference type="EMBL" id="PKW16475.1"/>
    </source>
</evidence>
<evidence type="ECO:0000256" key="6">
    <source>
        <dbReference type="SAM" id="MobiDB-lite"/>
    </source>
</evidence>
<feature type="region of interest" description="Disordered" evidence="6">
    <location>
        <begin position="491"/>
        <end position="515"/>
    </location>
</feature>
<protein>
    <submittedName>
        <fullName evidence="8">NCS1 family nucleobase:cation symporter-1</fullName>
    </submittedName>
</protein>
<feature type="transmembrane region" description="Helical" evidence="7">
    <location>
        <begin position="94"/>
        <end position="115"/>
    </location>
</feature>
<evidence type="ECO:0000313" key="9">
    <source>
        <dbReference type="Proteomes" id="UP000233786"/>
    </source>
</evidence>
<feature type="transmembrane region" description="Helical" evidence="7">
    <location>
        <begin position="67"/>
        <end position="88"/>
    </location>
</feature>
<evidence type="ECO:0000256" key="4">
    <source>
        <dbReference type="ARBA" id="ARBA00022989"/>
    </source>
</evidence>
<dbReference type="Pfam" id="PF02133">
    <property type="entry name" value="Transp_cyt_pur"/>
    <property type="match status" value="1"/>
</dbReference>
<dbReference type="GO" id="GO:0005886">
    <property type="term" value="C:plasma membrane"/>
    <property type="evidence" value="ECO:0007669"/>
    <property type="project" value="TreeGrafter"/>
</dbReference>
<evidence type="ECO:0000256" key="7">
    <source>
        <dbReference type="SAM" id="Phobius"/>
    </source>
</evidence>
<dbReference type="OrthoDB" id="6083029at2"/>
<name>A0A2N3Y0N1_SACSN</name>
<keyword evidence="4 7" id="KW-1133">Transmembrane helix</keyword>
<feature type="transmembrane region" description="Helical" evidence="7">
    <location>
        <begin position="349"/>
        <end position="368"/>
    </location>
</feature>
<feature type="transmembrane region" description="Helical" evidence="7">
    <location>
        <begin position="374"/>
        <end position="395"/>
    </location>
</feature>
<feature type="transmembrane region" description="Helical" evidence="7">
    <location>
        <begin position="271"/>
        <end position="297"/>
    </location>
</feature>
<keyword evidence="3 7" id="KW-0812">Transmembrane</keyword>
<dbReference type="PANTHER" id="PTHR30618:SF6">
    <property type="entry name" value="NCS1 FAMILY NUCLEOBASE:CATION SYMPORTER-1"/>
    <property type="match status" value="1"/>
</dbReference>
<accession>A0A2N3Y0N1</accession>
<keyword evidence="9" id="KW-1185">Reference proteome</keyword>
<evidence type="ECO:0000256" key="1">
    <source>
        <dbReference type="ARBA" id="ARBA00004141"/>
    </source>
</evidence>
<dbReference type="EMBL" id="PJNB01000001">
    <property type="protein sequence ID" value="PKW16475.1"/>
    <property type="molecule type" value="Genomic_DNA"/>
</dbReference>
<dbReference type="PANTHER" id="PTHR30618">
    <property type="entry name" value="NCS1 FAMILY PURINE/PYRIMIDINE TRANSPORTER"/>
    <property type="match status" value="1"/>
</dbReference>
<evidence type="ECO:0000256" key="5">
    <source>
        <dbReference type="ARBA" id="ARBA00023136"/>
    </source>
</evidence>
<comment type="caution">
    <text evidence="8">The sequence shown here is derived from an EMBL/GenBank/DDBJ whole genome shotgun (WGS) entry which is preliminary data.</text>
</comment>
<feature type="transmembrane region" description="Helical" evidence="7">
    <location>
        <begin position="428"/>
        <end position="448"/>
    </location>
</feature>
<dbReference type="InterPro" id="IPR001248">
    <property type="entry name" value="Pur-cyt_permease"/>
</dbReference>
<feature type="transmembrane region" description="Helical" evidence="7">
    <location>
        <begin position="227"/>
        <end position="250"/>
    </location>
</feature>
<proteinExistence type="inferred from homology"/>
<reference evidence="8" key="1">
    <citation type="submission" date="2017-12" db="EMBL/GenBank/DDBJ databases">
        <title>Sequencing the genomes of 1000 Actinobacteria strains.</title>
        <authorList>
            <person name="Klenk H.-P."/>
        </authorList>
    </citation>
    <scope>NUCLEOTIDE SEQUENCE [LARGE SCALE GENOMIC DNA]</scope>
    <source>
        <strain evidence="8">DSM 44228</strain>
    </source>
</reference>
<dbReference type="AlphaFoldDB" id="A0A2N3Y0N1"/>
<dbReference type="Proteomes" id="UP000233786">
    <property type="component" value="Unassembled WGS sequence"/>
</dbReference>
<sequence length="515" mass="55115">MTATNSDLASADPSGRLYNPDLAPVPKKERTWGWYSIFAVWMSVAHNAASYTFAAGLFLLGLNGWQILISVLAGTLVLYVGCAMSGVIGQRTGLPFPVLSRVSWGLFGANIPALIRGIIAIFWYGIQTYLASVAISVLLVRINPGLESWTEHSFLGLHALGWMSFLALWLIQWLVIGFGMDMVRRFQEWAGPVVWVVMLVLAVWLVVQAKGHIDFSLSVKQLSGGQQAHLMLTSAALVVSQLATLALNFCDFGRFVRSSRAVRVGTMLGAPLNWTAFSVTSVVISVGSVTVFGQALLDPAELLGKVPNTGLLIVGVFLFAFATIGVNIVSNFVSPAYDLANVWPKKITFRRGGAISSVAAILVMPWKLFSSPIVINYFLGALGAFLGPLFAIMMLDYYVVQRRRVLVEGLFRVDGSAYAYKRGVNPKAIAAFVPSAALSAVLALVPVFENVAPFAWLIGGAVAAGLYHAMNRTATRRPVVELGVVEAGSESTGAGRLLSPSADSSSDGAINPTAP</sequence>
<feature type="transmembrane region" description="Helical" evidence="7">
    <location>
        <begin position="309"/>
        <end position="329"/>
    </location>
</feature>
<dbReference type="GO" id="GO:0015205">
    <property type="term" value="F:nucleobase transmembrane transporter activity"/>
    <property type="evidence" value="ECO:0007669"/>
    <property type="project" value="TreeGrafter"/>
</dbReference>
<evidence type="ECO:0000256" key="2">
    <source>
        <dbReference type="ARBA" id="ARBA00008974"/>
    </source>
</evidence>
<gene>
    <name evidence="8" type="ORF">A8926_4309</name>
</gene>
<comment type="subcellular location">
    <subcellularLocation>
        <location evidence="1">Membrane</location>
        <topology evidence="1">Multi-pass membrane protein</topology>
    </subcellularLocation>
</comment>
<evidence type="ECO:0000256" key="3">
    <source>
        <dbReference type="ARBA" id="ARBA00022692"/>
    </source>
</evidence>
<feature type="transmembrane region" description="Helical" evidence="7">
    <location>
        <begin position="154"/>
        <end position="177"/>
    </location>
</feature>
<dbReference type="Gene3D" id="1.10.4160.10">
    <property type="entry name" value="Hydantoin permease"/>
    <property type="match status" value="1"/>
</dbReference>
<feature type="transmembrane region" description="Helical" evidence="7">
    <location>
        <begin position="189"/>
        <end position="207"/>
    </location>
</feature>
<feature type="transmembrane region" description="Helical" evidence="7">
    <location>
        <begin position="454"/>
        <end position="470"/>
    </location>
</feature>
<feature type="transmembrane region" description="Helical" evidence="7">
    <location>
        <begin position="32"/>
        <end position="60"/>
    </location>
</feature>
<dbReference type="CDD" id="cd11555">
    <property type="entry name" value="SLC-NCS1sbd_u1"/>
    <property type="match status" value="1"/>
</dbReference>